<sequence>MMEMGGLPAYREIVLEFLSTFEFHPPQAGGMEALDQLPAISFTLCGQDVQMSLTQWGIATGFYTRDEVTTPLFVDAAIEEDAAVLVDWWPVIGDEPFVNKARASSIRDPLHRYLHRCIACTITGRRLSQEWVTQKDLLFMYCLITGRSCNLAWLLADYFAGFISRKATGAITCGSFITRIARRIGRFSADIRDSMTVTYASTLLGRNTVMLMGIAADLPRVGLRWSLDRRTEWVPPVPGPQQQPGAQPHVQEPPADRDHADQPPPPPPPPAHHVVVRQPRLHPADAAILRDLVGSVRDLSGSVRDLSGRVDRLEGMMRWMTERMAASAGMDIPVFPGPGHHQDP</sequence>
<dbReference type="Pfam" id="PF03078">
    <property type="entry name" value="ATHILA"/>
    <property type="match status" value="1"/>
</dbReference>
<comment type="caution">
    <text evidence="3">The sequence shown here is derived from an EMBL/GenBank/DDBJ whole genome shotgun (WGS) entry which is preliminary data.</text>
</comment>
<proteinExistence type="predicted"/>
<reference evidence="3 4" key="1">
    <citation type="submission" date="2019-05" db="EMBL/GenBank/DDBJ databases">
        <title>Mikania micrantha, genome provides insights into the molecular mechanism of rapid growth.</title>
        <authorList>
            <person name="Liu B."/>
        </authorList>
    </citation>
    <scope>NUCLEOTIDE SEQUENCE [LARGE SCALE GENOMIC DNA]</scope>
    <source>
        <strain evidence="3">NLD-2019</strain>
        <tissue evidence="3">Leaf</tissue>
    </source>
</reference>
<feature type="domain" description="Arabidopsis retrotransposon Orf1 C-terminal" evidence="2">
    <location>
        <begin position="8"/>
        <end position="139"/>
    </location>
</feature>
<dbReference type="AlphaFoldDB" id="A0A5N6LXL2"/>
<feature type="compositionally biased region" description="Pro residues" evidence="1">
    <location>
        <begin position="262"/>
        <end position="271"/>
    </location>
</feature>
<protein>
    <recommendedName>
        <fullName evidence="2">Arabidopsis retrotransposon Orf1 C-terminal domain-containing protein</fullName>
    </recommendedName>
</protein>
<name>A0A5N6LXL2_9ASTR</name>
<evidence type="ECO:0000256" key="1">
    <source>
        <dbReference type="SAM" id="MobiDB-lite"/>
    </source>
</evidence>
<evidence type="ECO:0000259" key="2">
    <source>
        <dbReference type="Pfam" id="PF03078"/>
    </source>
</evidence>
<dbReference type="InterPro" id="IPR004312">
    <property type="entry name" value="ATHILA_Orf1_C"/>
</dbReference>
<evidence type="ECO:0000313" key="4">
    <source>
        <dbReference type="Proteomes" id="UP000326396"/>
    </source>
</evidence>
<dbReference type="Proteomes" id="UP000326396">
    <property type="component" value="Linkage Group LG8"/>
</dbReference>
<dbReference type="EMBL" id="SZYD01000018">
    <property type="protein sequence ID" value="KAD2806277.1"/>
    <property type="molecule type" value="Genomic_DNA"/>
</dbReference>
<evidence type="ECO:0000313" key="3">
    <source>
        <dbReference type="EMBL" id="KAD2806277.1"/>
    </source>
</evidence>
<accession>A0A5N6LXL2</accession>
<keyword evidence="4" id="KW-1185">Reference proteome</keyword>
<dbReference type="OrthoDB" id="1423700at2759"/>
<organism evidence="3 4">
    <name type="scientific">Mikania micrantha</name>
    <name type="common">bitter vine</name>
    <dbReference type="NCBI Taxonomy" id="192012"/>
    <lineage>
        <taxon>Eukaryota</taxon>
        <taxon>Viridiplantae</taxon>
        <taxon>Streptophyta</taxon>
        <taxon>Embryophyta</taxon>
        <taxon>Tracheophyta</taxon>
        <taxon>Spermatophyta</taxon>
        <taxon>Magnoliopsida</taxon>
        <taxon>eudicotyledons</taxon>
        <taxon>Gunneridae</taxon>
        <taxon>Pentapetalae</taxon>
        <taxon>asterids</taxon>
        <taxon>campanulids</taxon>
        <taxon>Asterales</taxon>
        <taxon>Asteraceae</taxon>
        <taxon>Asteroideae</taxon>
        <taxon>Heliantheae alliance</taxon>
        <taxon>Eupatorieae</taxon>
        <taxon>Mikania</taxon>
    </lineage>
</organism>
<feature type="region of interest" description="Disordered" evidence="1">
    <location>
        <begin position="232"/>
        <end position="274"/>
    </location>
</feature>
<gene>
    <name evidence="3" type="ORF">E3N88_39654</name>
</gene>